<dbReference type="AlphaFoldDB" id="A0A0B1ZHZ3"/>
<gene>
    <name evidence="3" type="ORF">LK12_23060</name>
</gene>
<reference evidence="3 4" key="1">
    <citation type="submission" date="2014-10" db="EMBL/GenBank/DDBJ databases">
        <title>Genome sequence of Novosphingobium malaysiense MUSC 273(T).</title>
        <authorList>
            <person name="Lee L.-H."/>
        </authorList>
    </citation>
    <scope>NUCLEOTIDE SEQUENCE [LARGE SCALE GENOMIC DNA]</scope>
    <source>
        <strain evidence="3 4">MUSC 273</strain>
    </source>
</reference>
<dbReference type="Proteomes" id="UP000031057">
    <property type="component" value="Unassembled WGS sequence"/>
</dbReference>
<comment type="caution">
    <text evidence="3">The sequence shown here is derived from an EMBL/GenBank/DDBJ whole genome shotgun (WGS) entry which is preliminary data.</text>
</comment>
<dbReference type="Pfam" id="PF00561">
    <property type="entry name" value="Abhydrolase_1"/>
    <property type="match status" value="1"/>
</dbReference>
<evidence type="ECO:0000256" key="1">
    <source>
        <dbReference type="ARBA" id="ARBA00022801"/>
    </source>
</evidence>
<sequence>MAEGIREGVCRTERQATFYLEAGPVEGPLMIFVHGWPEMGLSWRHQMIAFASLGFRTVAPDVRGFGRSAIPSDPRQLTVEEAVGDLLELLGHLGRDQAIWVGHDSGAAVVWGLASHHPQACIAVANLCVPYLPDGFTLEVCSALVDRGRYPEPEYPYGQWAYWNYNAEHLDEAAKALDSDVEASICICFRKGSSDVYAAPTLTATMKAPDGWWPIVEYGRHMPIDSEIFSPEEYAAFVTAYKMTGFAPGLNYYKNNDLHADYAHRAVNEGRLSMPVLFIHASYDPSCQTTNSDLAEPMRAACANLVEMMVDAGHWVQQEKPHAVNRCLVNWLSTSVPQVWST</sequence>
<dbReference type="SUPFAM" id="SSF53474">
    <property type="entry name" value="alpha/beta-Hydrolases"/>
    <property type="match status" value="1"/>
</dbReference>
<proteinExistence type="predicted"/>
<keyword evidence="1" id="KW-0378">Hydrolase</keyword>
<name>A0A0B1ZHZ3_9SPHN</name>
<feature type="domain" description="AB hydrolase-1" evidence="2">
    <location>
        <begin position="28"/>
        <end position="129"/>
    </location>
</feature>
<dbReference type="PRINTS" id="PR00412">
    <property type="entry name" value="EPOXHYDRLASE"/>
</dbReference>
<dbReference type="RefSeq" id="WP_039290421.1">
    <property type="nucleotide sequence ID" value="NZ_JTDI01000011.1"/>
</dbReference>
<accession>A0A0B1ZHZ3</accession>
<evidence type="ECO:0000313" key="3">
    <source>
        <dbReference type="EMBL" id="KHK88972.1"/>
    </source>
</evidence>
<dbReference type="InterPro" id="IPR000073">
    <property type="entry name" value="AB_hydrolase_1"/>
</dbReference>
<dbReference type="InterPro" id="IPR000639">
    <property type="entry name" value="Epox_hydrolase-like"/>
</dbReference>
<evidence type="ECO:0000313" key="4">
    <source>
        <dbReference type="Proteomes" id="UP000031057"/>
    </source>
</evidence>
<dbReference type="PANTHER" id="PTHR43329">
    <property type="entry name" value="EPOXIDE HYDROLASE"/>
    <property type="match status" value="1"/>
</dbReference>
<organism evidence="3 4">
    <name type="scientific">Novosphingobium malaysiense</name>
    <dbReference type="NCBI Taxonomy" id="1348853"/>
    <lineage>
        <taxon>Bacteria</taxon>
        <taxon>Pseudomonadati</taxon>
        <taxon>Pseudomonadota</taxon>
        <taxon>Alphaproteobacteria</taxon>
        <taxon>Sphingomonadales</taxon>
        <taxon>Sphingomonadaceae</taxon>
        <taxon>Novosphingobium</taxon>
    </lineage>
</organism>
<dbReference type="STRING" id="1348853.LK12_23060"/>
<protein>
    <recommendedName>
        <fullName evidence="2">AB hydrolase-1 domain-containing protein</fullName>
    </recommendedName>
</protein>
<dbReference type="InterPro" id="IPR029058">
    <property type="entry name" value="AB_hydrolase_fold"/>
</dbReference>
<evidence type="ECO:0000259" key="2">
    <source>
        <dbReference type="Pfam" id="PF00561"/>
    </source>
</evidence>
<dbReference type="EMBL" id="JTDI01000011">
    <property type="protein sequence ID" value="KHK88972.1"/>
    <property type="molecule type" value="Genomic_DNA"/>
</dbReference>
<dbReference type="Gene3D" id="3.40.50.1820">
    <property type="entry name" value="alpha/beta hydrolase"/>
    <property type="match status" value="1"/>
</dbReference>
<dbReference type="OrthoDB" id="9812774at2"/>
<dbReference type="GO" id="GO:0016787">
    <property type="term" value="F:hydrolase activity"/>
    <property type="evidence" value="ECO:0007669"/>
    <property type="project" value="UniProtKB-KW"/>
</dbReference>
<keyword evidence="4" id="KW-1185">Reference proteome</keyword>